<dbReference type="GO" id="GO:0031222">
    <property type="term" value="P:arabinan catabolic process"/>
    <property type="evidence" value="ECO:0007669"/>
    <property type="project" value="TreeGrafter"/>
</dbReference>
<evidence type="ECO:0000256" key="2">
    <source>
        <dbReference type="ARBA" id="ARBA00022729"/>
    </source>
</evidence>
<proteinExistence type="inferred from homology"/>
<dbReference type="Pfam" id="PF01915">
    <property type="entry name" value="Glyco_hydro_3_C"/>
    <property type="match status" value="1"/>
</dbReference>
<dbReference type="InterPro" id="IPR044993">
    <property type="entry name" value="BXL"/>
</dbReference>
<dbReference type="InterPro" id="IPR036881">
    <property type="entry name" value="Glyco_hydro_3_C_sf"/>
</dbReference>
<dbReference type="InterPro" id="IPR036962">
    <property type="entry name" value="Glyco_hydro_3_N_sf"/>
</dbReference>
<dbReference type="GO" id="GO:0045493">
    <property type="term" value="P:xylan catabolic process"/>
    <property type="evidence" value="ECO:0007669"/>
    <property type="project" value="InterPro"/>
</dbReference>
<evidence type="ECO:0000256" key="4">
    <source>
        <dbReference type="ARBA" id="ARBA00023295"/>
    </source>
</evidence>
<evidence type="ECO:0000313" key="8">
    <source>
        <dbReference type="Proteomes" id="UP000601435"/>
    </source>
</evidence>
<dbReference type="InterPro" id="IPR002772">
    <property type="entry name" value="Glyco_hydro_3_C"/>
</dbReference>
<evidence type="ECO:0000313" key="7">
    <source>
        <dbReference type="EMBL" id="CAE7498822.1"/>
    </source>
</evidence>
<gene>
    <name evidence="7" type="primary">Xyl2</name>
    <name evidence="7" type="ORF">SNEC2469_LOCUS14197</name>
</gene>
<dbReference type="EMBL" id="CAJNJA010022734">
    <property type="protein sequence ID" value="CAE7498822.1"/>
    <property type="molecule type" value="Genomic_DNA"/>
</dbReference>
<dbReference type="PANTHER" id="PTHR42721:SF3">
    <property type="entry name" value="BETA-D-XYLOSIDASE 5-RELATED"/>
    <property type="match status" value="1"/>
</dbReference>
<dbReference type="Gene3D" id="3.40.50.1700">
    <property type="entry name" value="Glycoside hydrolase family 3 C-terminal domain"/>
    <property type="match status" value="1"/>
</dbReference>
<dbReference type="GO" id="GO:0009044">
    <property type="term" value="F:xylan 1,4-beta-xylosidase activity"/>
    <property type="evidence" value="ECO:0007669"/>
    <property type="project" value="InterPro"/>
</dbReference>
<comment type="similarity">
    <text evidence="1">Belongs to the glycosyl hydrolase 3 family.</text>
</comment>
<feature type="non-terminal residue" evidence="7">
    <location>
        <position position="753"/>
    </location>
</feature>
<dbReference type="InterPro" id="IPR017853">
    <property type="entry name" value="GH"/>
</dbReference>
<evidence type="ECO:0000259" key="6">
    <source>
        <dbReference type="Pfam" id="PF01915"/>
    </source>
</evidence>
<dbReference type="SUPFAM" id="SSF51445">
    <property type="entry name" value="(Trans)glycosidases"/>
    <property type="match status" value="1"/>
</dbReference>
<keyword evidence="4" id="KW-0326">Glycosidase</keyword>
<dbReference type="Gene3D" id="3.20.20.300">
    <property type="entry name" value="Glycoside hydrolase, family 3, N-terminal domain"/>
    <property type="match status" value="1"/>
</dbReference>
<dbReference type="AlphaFoldDB" id="A0A812T0M9"/>
<keyword evidence="8" id="KW-1185">Reference proteome</keyword>
<dbReference type="GO" id="GO:0046556">
    <property type="term" value="F:alpha-L-arabinofuranosidase activity"/>
    <property type="evidence" value="ECO:0007669"/>
    <property type="project" value="TreeGrafter"/>
</dbReference>
<name>A0A812T0M9_9DINO</name>
<dbReference type="PANTHER" id="PTHR42721">
    <property type="entry name" value="SUGAR HYDROLASE-RELATED"/>
    <property type="match status" value="1"/>
</dbReference>
<protein>
    <submittedName>
        <fullName evidence="7">Xyl2 protein</fullName>
    </submittedName>
</protein>
<feature type="domain" description="Glycoside hydrolase family 3 N-terminal" evidence="5">
    <location>
        <begin position="46"/>
        <end position="152"/>
    </location>
</feature>
<accession>A0A812T0M9</accession>
<sequence>VSGIQSLVGDGIPQAAASCKHFAAYSFEGGPTQLNKTEHMRDFIPGASNVSRHNENAVVSPQDLTESYFPAFEACARAGALGSMCAYNQVNGIPSCASSELLRSKLREEWGFRGMIVTDCDSIADMYSLQQYRDTPAENIEAALAAGTDVACSPGFFRDYANASMEPLLTEAVKNALRVRFILGEFDPPPADIPDSWQKASAGHVELAMEAALQGAVLLKNEGHMLPLSVEQRVAVLGPLRNATRSILGNYEAWPVPVVTPLAGLKKFGRHVEAPGPEVDICGTAGSSMPEKPDAEVVVVVAGLTADDLEVQDPDLRPVQSEFCKAGCLETEGCDRPNISWPRSQADLIATAATWGIPVVLVVISGGPVDLADYAQMDGIHSILWLGYSGEAAGEALGRLVYGLASPSGRLSQTFYRKEYTAHVAMQDYSFRPRTEDGYPGRGYRFVSDRWIVYPFGHGLSFDSFSFDWLADHAFAGRCQVGVRVQPLYSEALKTRSSSTSVLLFLVPPSGKSGLLKKLVDFQKVEFPPAQSQEDRWKDLYFELSPSDIELVDEAGASSVAGGTWTLQVNEPPELRYPAKVPPVEAREADIDGWTFFARFSGALWETFIDVATSRGPREQKGWEYRKGIEGMSMGSMAFEMMTTQGAKSAKHHAQRLSKILTEVSIACLRSEDTEEFKELSKEYQSGYGVKNLAMQDKQHKVSSVLILHHKVPFLNLSFRKITAATRDVCSPQGQVQGRMDVSAQEFHPELGS</sequence>
<dbReference type="Pfam" id="PF00933">
    <property type="entry name" value="Glyco_hydro_3"/>
    <property type="match status" value="1"/>
</dbReference>
<dbReference type="SUPFAM" id="SSF52279">
    <property type="entry name" value="Beta-D-glucan exohydrolase, C-terminal domain"/>
    <property type="match status" value="1"/>
</dbReference>
<evidence type="ECO:0000256" key="3">
    <source>
        <dbReference type="ARBA" id="ARBA00022801"/>
    </source>
</evidence>
<feature type="domain" description="Glycoside hydrolase family 3 C-terminal" evidence="6">
    <location>
        <begin position="217"/>
        <end position="461"/>
    </location>
</feature>
<reference evidence="7" key="1">
    <citation type="submission" date="2021-02" db="EMBL/GenBank/DDBJ databases">
        <authorList>
            <person name="Dougan E. K."/>
            <person name="Rhodes N."/>
            <person name="Thang M."/>
            <person name="Chan C."/>
        </authorList>
    </citation>
    <scope>NUCLEOTIDE SEQUENCE</scope>
</reference>
<organism evidence="7 8">
    <name type="scientific">Symbiodinium necroappetens</name>
    <dbReference type="NCBI Taxonomy" id="1628268"/>
    <lineage>
        <taxon>Eukaryota</taxon>
        <taxon>Sar</taxon>
        <taxon>Alveolata</taxon>
        <taxon>Dinophyceae</taxon>
        <taxon>Suessiales</taxon>
        <taxon>Symbiodiniaceae</taxon>
        <taxon>Symbiodinium</taxon>
    </lineage>
</organism>
<evidence type="ECO:0000256" key="1">
    <source>
        <dbReference type="ARBA" id="ARBA00005336"/>
    </source>
</evidence>
<keyword evidence="3" id="KW-0378">Hydrolase</keyword>
<evidence type="ECO:0000259" key="5">
    <source>
        <dbReference type="Pfam" id="PF00933"/>
    </source>
</evidence>
<dbReference type="InterPro" id="IPR001764">
    <property type="entry name" value="Glyco_hydro_3_N"/>
</dbReference>
<dbReference type="OrthoDB" id="47059at2759"/>
<dbReference type="Proteomes" id="UP000601435">
    <property type="component" value="Unassembled WGS sequence"/>
</dbReference>
<comment type="caution">
    <text evidence="7">The sequence shown here is derived from an EMBL/GenBank/DDBJ whole genome shotgun (WGS) entry which is preliminary data.</text>
</comment>
<keyword evidence="2" id="KW-0732">Signal</keyword>